<evidence type="ECO:0000313" key="2">
    <source>
        <dbReference type="Proteomes" id="UP000094893"/>
    </source>
</evidence>
<dbReference type="Proteomes" id="UP000094893">
    <property type="component" value="Unassembled WGS sequence"/>
</dbReference>
<organism evidence="1 2">
    <name type="scientific">Acidithiobacillus thiooxidans</name>
    <name type="common">Thiobacillus thiooxidans</name>
    <dbReference type="NCBI Taxonomy" id="930"/>
    <lineage>
        <taxon>Bacteria</taxon>
        <taxon>Pseudomonadati</taxon>
        <taxon>Pseudomonadota</taxon>
        <taxon>Acidithiobacillia</taxon>
        <taxon>Acidithiobacillales</taxon>
        <taxon>Acidithiobacillaceae</taxon>
        <taxon>Acidithiobacillus</taxon>
    </lineage>
</organism>
<gene>
    <name evidence="1" type="ORF">A6P07_02960</name>
</gene>
<comment type="caution">
    <text evidence="1">The sequence shown here is derived from an EMBL/GenBank/DDBJ whole genome shotgun (WGS) entry which is preliminary data.</text>
</comment>
<reference evidence="1 2" key="1">
    <citation type="journal article" date="2016" name="Int. J. Mol. Sci.">
        <title>Comparative genomics of the extreme acidophile Acidithiobacillus thiooxidans reveals intraspecific divergence and niche adaptation.</title>
        <authorList>
            <person name="Zhang X."/>
            <person name="Feng X."/>
            <person name="Tao J."/>
            <person name="Ma L."/>
            <person name="Xiao Y."/>
            <person name="Liang Y."/>
            <person name="Liu X."/>
            <person name="Yin H."/>
        </authorList>
    </citation>
    <scope>NUCLEOTIDE SEQUENCE [LARGE SCALE GENOMIC DNA]</scope>
    <source>
        <strain evidence="1 2">A02</strain>
    </source>
</reference>
<name>A0A1C2IJT5_ACITH</name>
<evidence type="ECO:0000313" key="1">
    <source>
        <dbReference type="EMBL" id="OCX76273.1"/>
    </source>
</evidence>
<dbReference type="RefSeq" id="WP_024893244.1">
    <property type="nucleotide sequence ID" value="NZ_LWRZ01000253.1"/>
</dbReference>
<dbReference type="AlphaFoldDB" id="A0A1C2IJT5"/>
<dbReference type="EMBL" id="LWSA01000028">
    <property type="protein sequence ID" value="OCX76273.1"/>
    <property type="molecule type" value="Genomic_DNA"/>
</dbReference>
<accession>A0A1C2IJT5</accession>
<sequence length="142" mass="15650">MTDVNKVVQAFALQVYAQSLDIVQQLEPLPATAVTKHENRVNRVMTDVSGWLSSLTSDDLALITDGHAPEKQLNGGDITAYPADAVQMVLERRIRAASQVCLHQHIEFDPFIHFTGKYLSSMEPHKQGWLAERAANLLVAGA</sequence>
<protein>
    <submittedName>
        <fullName evidence="1">Uncharacterized protein</fullName>
    </submittedName>
</protein>
<proteinExistence type="predicted"/>